<organism evidence="2 3">
    <name type="scientific">Methyloceanibacter marginalis</name>
    <dbReference type="NCBI Taxonomy" id="1774971"/>
    <lineage>
        <taxon>Bacteria</taxon>
        <taxon>Pseudomonadati</taxon>
        <taxon>Pseudomonadota</taxon>
        <taxon>Alphaproteobacteria</taxon>
        <taxon>Hyphomicrobiales</taxon>
        <taxon>Hyphomicrobiaceae</taxon>
        <taxon>Methyloceanibacter</taxon>
    </lineage>
</organism>
<feature type="transmembrane region" description="Helical" evidence="1">
    <location>
        <begin position="39"/>
        <end position="60"/>
    </location>
</feature>
<gene>
    <name evidence="2" type="ORF">AUC71_02890</name>
</gene>
<name>A0A1E3W7Q3_9HYPH</name>
<proteinExistence type="predicted"/>
<sequence>MLSGGFWLAGAGVRFRPLSLFTLRGPDSIPAALQRQSLFNAFAAIFAAGAAAAQALVFYLQLGS</sequence>
<evidence type="ECO:0000256" key="1">
    <source>
        <dbReference type="SAM" id="Phobius"/>
    </source>
</evidence>
<keyword evidence="3" id="KW-1185">Reference proteome</keyword>
<evidence type="ECO:0000313" key="3">
    <source>
        <dbReference type="Proteomes" id="UP000095042"/>
    </source>
</evidence>
<reference evidence="2 3" key="1">
    <citation type="journal article" date="2016" name="Environ. Microbiol.">
        <title>New Methyloceanibacter diversity from North Sea sediments includes methanotroph containing solely the soluble methane monooxygenase.</title>
        <authorList>
            <person name="Vekeman B."/>
            <person name="Kerckhof F.M."/>
            <person name="Cremers G."/>
            <person name="de Vos P."/>
            <person name="Vandamme P."/>
            <person name="Boon N."/>
            <person name="Op den Camp H.J."/>
            <person name="Heylen K."/>
        </authorList>
    </citation>
    <scope>NUCLEOTIDE SEQUENCE [LARGE SCALE GENOMIC DNA]</scope>
    <source>
        <strain evidence="2 3">R-67177</strain>
    </source>
</reference>
<accession>A0A1E3W7Q3</accession>
<protein>
    <submittedName>
        <fullName evidence="2">Uncharacterized protein</fullName>
    </submittedName>
</protein>
<keyword evidence="1" id="KW-0472">Membrane</keyword>
<keyword evidence="1" id="KW-1133">Transmembrane helix</keyword>
<dbReference type="Proteomes" id="UP000095042">
    <property type="component" value="Unassembled WGS sequence"/>
</dbReference>
<evidence type="ECO:0000313" key="2">
    <source>
        <dbReference type="EMBL" id="ODS01858.1"/>
    </source>
</evidence>
<keyword evidence="1" id="KW-0812">Transmembrane</keyword>
<comment type="caution">
    <text evidence="2">The sequence shown here is derived from an EMBL/GenBank/DDBJ whole genome shotgun (WGS) entry which is preliminary data.</text>
</comment>
<dbReference type="EMBL" id="LPWD01000423">
    <property type="protein sequence ID" value="ODS01858.1"/>
    <property type="molecule type" value="Genomic_DNA"/>
</dbReference>
<dbReference type="AlphaFoldDB" id="A0A1E3W7Q3"/>